<evidence type="ECO:0000313" key="4">
    <source>
        <dbReference type="Proteomes" id="UP000838763"/>
    </source>
</evidence>
<dbReference type="InterPro" id="IPR001394">
    <property type="entry name" value="Peptidase_C19_UCH"/>
</dbReference>
<dbReference type="OrthoDB" id="420187at2759"/>
<feature type="compositionally biased region" description="Polar residues" evidence="1">
    <location>
        <begin position="27"/>
        <end position="37"/>
    </location>
</feature>
<dbReference type="PANTHER" id="PTHR24006:SF827">
    <property type="entry name" value="UBIQUITIN CARBOXYL-TERMINAL HYDROLASE 34"/>
    <property type="match status" value="1"/>
</dbReference>
<evidence type="ECO:0000256" key="1">
    <source>
        <dbReference type="SAM" id="MobiDB-lite"/>
    </source>
</evidence>
<sequence>MSSNPNGPAEPGSSCVTINLRNANFTSSASASPSMQALQEPPLADDVKLSVELPDREMNSNASKRDVDLDAVTSPIPATPVTSLSDSGSPDIEVIDIPTDDPDPMIGDGEPEVSIIGEGGDALQDPTLEFPYNEGEPLAETVSRLANYISSQHPLEEGLFESLQSWADLFIRWAETAGYQVAYESCSENSGLWQSFPDLAWAACNRALNRTTLPRQAISSFYLIFARLTAFFVALDCQTLAGVANQSGNLDDGRPRILTNLDSQSGWLRPDLISELVQGFQAMPGGTIQALTRLVDFQIRLMERYPRLVDQPAAVCQVVSDLAWESNRRLHFAGQSQPAIDQSKQRLVQSHRFYLIVSKSLSDTIERLVNHLSTDGASGQIISLTDIYHCALYGEHKMATDILSAHAQNHPNLPAHLAPGAIAWEWRFNMFGKLIMSSQMQLRVWAVGHMCSDLVMFWRRCGDGQEDLAAFLAYFAEYLMRTKLVEYILGPTCHPEITIESGNVVGFLLVTKFYQKEQTDLLWQTITSCQDRRVADALTRMAANITHLCDQEHLLYFCEKLQLLPIDSFNTASIRHFCEQIFKQLMSKTQGERQLLNFLPTSFAYGFFGTFAAQKLRELHHHGPDRDGRRRLYLTCIEDIAAKSPTTLGSLSGLFISIRHALGLELQVLTAEHNLSGLLINELEHAISLCTPTNGLYVLTGASNSPRRDFIYSLICHEPGSLTAELGKRLWDMMVGPDSPSAEDRASGWHILNDAAAQAGFDSLFMSHCLSVHFPTLPANCFSEGALRFLKDEIVPRLNSGMITLDSQESVKESGIEELWRMTLTAPDETVSDAAIDVLVKDIYIESRAILDYPHHRARQVHLALVNRCLDQLSGAAKKLTSFSDGTGSGDEESMVIVASDEQVLEQERMFIRSLAVLRQFLQAHQSKAHFAAADLRPLMPLSPTMVVGESAELKFQSFDGVKQTDVQPLNIGRQNTAASLLASLREATGFQNYRIYYKGQVFVPTETEVCKSLEDLRIHDGLILVKREEDGGPPSSRLRPGVSPLEIAILSHFEELWGYLSLEEKFAQEIYQFIVKLPADSHRLEVLDSNSTSYLEVFPLGQPFKCLYALYALVEYTDAARRRNNIALPSFEGDGSSNGYKEAMERALKLTFAAISDPNVIERCPSGHLKSQLSLQLMTCLVDLLTTWQISVSNKETDWEESTPPLDRLLAILREAHSNPNDEHSLRLIPATFTAILLLCVVRAGCWDELVKTDEFGTLTQELLLDPRFAIREKVSKVVKEACRDEHRERLYNVIFELVKRDGEQFKWLLDDLKQLVPYDKDEDDPYHYDLPLQFERTKAIQAFASMQESIRRFVDPYLVVNSIKTYDDTLIDIHNQMDVDEFYNLLFDRWEFQLPNSDDKKILRSFYGGELVQQVKSKECEHVSERLEPFSAIQCDIKGKGTLQDSLQAYVGGEIMEGDNKYKCSTCDKHVDAVKRACLKDIPDNLIFHLKRFDFNLRTMQRSKINDYFSFPTKIDMRPYTIDYLSDPDTPGPEDIFELVGILVHSGTAESGHYYSYIRERPSSGSAETWIEFNDDLVSPWDPETMEASTFGGPDFRYDNNGIVYDKNYSAYMLFYQRSNTLRTDEETMSVPLKVDIPAEILDHIRNENTYILRRHCLFDPNHAVFVRRIFEHCVVHSGACSQEHKAEKAAMHAALGHLDQVVSRTKDIPDFVDYYDMLAKAVKDCPSCALGLFRYFRDRHESFRMLVQRNPEQLVRADSGELLMLAVATIKRRLPGVYGVVEDALGQDDADGWVHTQDVVVAQVPTSLTRSELETVVLLNNDLLSRLFRVIQADSSIDLPPNYQRMMTNLLRRGLNRPPNYENLIALADHLMSVLQPILGPDSIVEKADTRLLMYCHGETSPAWTSTEVLTAHQEWATNPGSSIFVSKLLEINQSLQATDNIMQRLVQANRQLALKVFQTLRGNITGQMLQGHSNAPYLRAAIACCKASDDDDTVLRMLTHVIAQCRQLNNTEGRAFLEFFQKMYGAPAPGSSVSPWSIFFSMTAQIPKWTPYLLGYYDGEVRWQTDEFLQRAIFDYGVAPVFEPEAGGERRKEVLISAARELGLNALFYLRDHFIQRRVHVAKDMVFPLQRVVAKASAYFNLEPDEPGPDQEFAQMSQTILDALKRITVDELEEDGSEWDNSCGSSGGDMETFETLADADLQ</sequence>
<dbReference type="GO" id="GO:0005634">
    <property type="term" value="C:nucleus"/>
    <property type="evidence" value="ECO:0007669"/>
    <property type="project" value="TreeGrafter"/>
</dbReference>
<dbReference type="SUPFAM" id="SSF54001">
    <property type="entry name" value="Cysteine proteinases"/>
    <property type="match status" value="1"/>
</dbReference>
<protein>
    <recommendedName>
        <fullName evidence="2">USP domain-containing protein</fullName>
    </recommendedName>
</protein>
<feature type="domain" description="USP" evidence="2">
    <location>
        <begin position="1290"/>
        <end position="1621"/>
    </location>
</feature>
<keyword evidence="4" id="KW-1185">Reference proteome</keyword>
<dbReference type="InterPro" id="IPR028889">
    <property type="entry name" value="USP"/>
</dbReference>
<dbReference type="GO" id="GO:0005829">
    <property type="term" value="C:cytosol"/>
    <property type="evidence" value="ECO:0007669"/>
    <property type="project" value="TreeGrafter"/>
</dbReference>
<dbReference type="InterPro" id="IPR038765">
    <property type="entry name" value="Papain-like_cys_pep_sf"/>
</dbReference>
<dbReference type="InterPro" id="IPR021905">
    <property type="entry name" value="DUF3517"/>
</dbReference>
<dbReference type="EMBL" id="CALLCH030000018">
    <property type="protein sequence ID" value="CAI4218916.1"/>
    <property type="molecule type" value="Genomic_DNA"/>
</dbReference>
<dbReference type="Gene3D" id="3.90.70.10">
    <property type="entry name" value="Cysteine proteinases"/>
    <property type="match status" value="1"/>
</dbReference>
<dbReference type="Pfam" id="PF00443">
    <property type="entry name" value="UCH"/>
    <property type="match status" value="1"/>
</dbReference>
<feature type="region of interest" description="Disordered" evidence="1">
    <location>
        <begin position="27"/>
        <end position="49"/>
    </location>
</feature>
<accession>A0A9P1HAG5</accession>
<organism evidence="3 4">
    <name type="scientific">Parascedosporium putredinis</name>
    <dbReference type="NCBI Taxonomy" id="1442378"/>
    <lineage>
        <taxon>Eukaryota</taxon>
        <taxon>Fungi</taxon>
        <taxon>Dikarya</taxon>
        <taxon>Ascomycota</taxon>
        <taxon>Pezizomycotina</taxon>
        <taxon>Sordariomycetes</taxon>
        <taxon>Hypocreomycetidae</taxon>
        <taxon>Microascales</taxon>
        <taxon>Microascaceae</taxon>
        <taxon>Parascedosporium</taxon>
    </lineage>
</organism>
<dbReference type="Pfam" id="PF12030">
    <property type="entry name" value="DUF3517"/>
    <property type="match status" value="1"/>
</dbReference>
<dbReference type="PROSITE" id="PS50235">
    <property type="entry name" value="USP_3"/>
    <property type="match status" value="1"/>
</dbReference>
<dbReference type="GO" id="GO:0004843">
    <property type="term" value="F:cysteine-type deubiquitinase activity"/>
    <property type="evidence" value="ECO:0007669"/>
    <property type="project" value="InterPro"/>
</dbReference>
<name>A0A9P1HAG5_9PEZI</name>
<reference evidence="3" key="1">
    <citation type="submission" date="2022-11" db="EMBL/GenBank/DDBJ databases">
        <authorList>
            <person name="Scott C."/>
            <person name="Bruce N."/>
        </authorList>
    </citation>
    <scope>NUCLEOTIDE SEQUENCE</scope>
</reference>
<comment type="caution">
    <text evidence="3">The sequence shown here is derived from an EMBL/GenBank/DDBJ whole genome shotgun (WGS) entry which is preliminary data.</text>
</comment>
<gene>
    <name evidence="3" type="ORF">PPNO1_LOCUS8488</name>
</gene>
<proteinExistence type="predicted"/>
<dbReference type="InterPro" id="IPR018200">
    <property type="entry name" value="USP_CS"/>
</dbReference>
<evidence type="ECO:0000313" key="3">
    <source>
        <dbReference type="EMBL" id="CAI4218916.1"/>
    </source>
</evidence>
<dbReference type="PROSITE" id="PS00973">
    <property type="entry name" value="USP_2"/>
    <property type="match status" value="1"/>
</dbReference>
<dbReference type="InterPro" id="IPR050164">
    <property type="entry name" value="Peptidase_C19"/>
</dbReference>
<dbReference type="Proteomes" id="UP000838763">
    <property type="component" value="Unassembled WGS sequence"/>
</dbReference>
<dbReference type="GO" id="GO:0016579">
    <property type="term" value="P:protein deubiquitination"/>
    <property type="evidence" value="ECO:0007669"/>
    <property type="project" value="InterPro"/>
</dbReference>
<dbReference type="PANTHER" id="PTHR24006">
    <property type="entry name" value="UBIQUITIN CARBOXYL-TERMINAL HYDROLASE"/>
    <property type="match status" value="1"/>
</dbReference>
<evidence type="ECO:0000259" key="2">
    <source>
        <dbReference type="PROSITE" id="PS50235"/>
    </source>
</evidence>